<reference evidence="2 3" key="1">
    <citation type="submission" date="2024-04" db="EMBL/GenBank/DDBJ databases">
        <title>Phyllosticta paracitricarpa is synonymous to the EU quarantine fungus P. citricarpa based on phylogenomic analyses.</title>
        <authorList>
            <consortium name="Lawrence Berkeley National Laboratory"/>
            <person name="Van Ingen-Buijs V.A."/>
            <person name="Van Westerhoven A.C."/>
            <person name="Haridas S."/>
            <person name="Skiadas P."/>
            <person name="Martin F."/>
            <person name="Groenewald J.Z."/>
            <person name="Crous P.W."/>
            <person name="Seidl M.F."/>
        </authorList>
    </citation>
    <scope>NUCLEOTIDE SEQUENCE [LARGE SCALE GENOMIC DNA]</scope>
    <source>
        <strain evidence="2 3">CBS 123374</strain>
    </source>
</reference>
<accession>A0ABR1YUD0</accession>
<name>A0ABR1YUD0_9PEZI</name>
<feature type="region of interest" description="Disordered" evidence="1">
    <location>
        <begin position="26"/>
        <end position="50"/>
    </location>
</feature>
<feature type="compositionally biased region" description="Basic and acidic residues" evidence="1">
    <location>
        <begin position="221"/>
        <end position="232"/>
    </location>
</feature>
<feature type="region of interest" description="Disordered" evidence="1">
    <location>
        <begin position="202"/>
        <end position="331"/>
    </location>
</feature>
<sequence>MVSSAYLVRWTNAHATLRDIGISQLLDERHQPRRPPNPRFPDQKARDSQPDTEILTPLQYTQDLTIALADLVWCCEQRDIDVSRAKAVLAIAIVRRKKKPGRQSSIREVILRDVNVALNMIKDEARNGLRRKREEEETPEDTKRARLHERVMGGTTLEDTTAHVAALQAATGDIPSGHDQLGALAAPPKVIFAKHSELNVVAESQSDRHSEEETLAQEYDADNHNKDKDHDLGAGFDCEDDIYEEEMGAEQAKEEDDGDSGDEATDDDLSDDGWDDDDEQQEDEDMDCDAKGYEDMEGVINADHTNQGGNREDSTWAGSSIVLAMRPRETH</sequence>
<organism evidence="2 3">
    <name type="scientific">Phyllosticta capitalensis</name>
    <dbReference type="NCBI Taxonomy" id="121624"/>
    <lineage>
        <taxon>Eukaryota</taxon>
        <taxon>Fungi</taxon>
        <taxon>Dikarya</taxon>
        <taxon>Ascomycota</taxon>
        <taxon>Pezizomycotina</taxon>
        <taxon>Dothideomycetes</taxon>
        <taxon>Dothideomycetes incertae sedis</taxon>
        <taxon>Botryosphaeriales</taxon>
        <taxon>Phyllostictaceae</taxon>
        <taxon>Phyllosticta</taxon>
    </lineage>
</organism>
<comment type="caution">
    <text evidence="2">The sequence shown here is derived from an EMBL/GenBank/DDBJ whole genome shotgun (WGS) entry which is preliminary data.</text>
</comment>
<keyword evidence="3" id="KW-1185">Reference proteome</keyword>
<dbReference type="EMBL" id="JBBWRZ010000004">
    <property type="protein sequence ID" value="KAK8238594.1"/>
    <property type="molecule type" value="Genomic_DNA"/>
</dbReference>
<gene>
    <name evidence="2" type="ORF">HDK90DRAFT_533287</name>
</gene>
<feature type="compositionally biased region" description="Acidic residues" evidence="1">
    <location>
        <begin position="237"/>
        <end position="287"/>
    </location>
</feature>
<protein>
    <submittedName>
        <fullName evidence="2">Uncharacterized protein</fullName>
    </submittedName>
</protein>
<proteinExistence type="predicted"/>
<dbReference type="Proteomes" id="UP001492380">
    <property type="component" value="Unassembled WGS sequence"/>
</dbReference>
<evidence type="ECO:0000256" key="1">
    <source>
        <dbReference type="SAM" id="MobiDB-lite"/>
    </source>
</evidence>
<evidence type="ECO:0000313" key="3">
    <source>
        <dbReference type="Proteomes" id="UP001492380"/>
    </source>
</evidence>
<evidence type="ECO:0000313" key="2">
    <source>
        <dbReference type="EMBL" id="KAK8238594.1"/>
    </source>
</evidence>